<evidence type="ECO:0008006" key="3">
    <source>
        <dbReference type="Google" id="ProtNLM"/>
    </source>
</evidence>
<keyword evidence="2" id="KW-1185">Reference proteome</keyword>
<dbReference type="Proteomes" id="UP000037035">
    <property type="component" value="Unassembled WGS sequence"/>
</dbReference>
<dbReference type="SUPFAM" id="SSF53098">
    <property type="entry name" value="Ribonuclease H-like"/>
    <property type="match status" value="1"/>
</dbReference>
<dbReference type="GO" id="GO:0003676">
    <property type="term" value="F:nucleic acid binding"/>
    <property type="evidence" value="ECO:0007669"/>
    <property type="project" value="InterPro"/>
</dbReference>
<name>A0A0L6V0Y1_9BASI</name>
<protein>
    <recommendedName>
        <fullName evidence="3">Integrase catalytic domain-containing protein</fullName>
    </recommendedName>
</protein>
<sequence length="170" mass="19452">MAFKEPGDVIAADVIGPYNKSVNRSQYILTVQDLASGLVLAIPLRTKGGATHQLIQWIGQFITLLRWIVKLVRMDNALEFVSNTTLSEYLCKTVALMEAWDLYGSDSLMYNEAIKSAEEKEWWEAMAEEIDSLEHHGVHVEDDPPKEWKRLLRSRWLLETKRTMQGAMPC</sequence>
<evidence type="ECO:0000313" key="2">
    <source>
        <dbReference type="Proteomes" id="UP000037035"/>
    </source>
</evidence>
<accession>A0A0L6V0Y1</accession>
<organism evidence="1 2">
    <name type="scientific">Puccinia sorghi</name>
    <dbReference type="NCBI Taxonomy" id="27349"/>
    <lineage>
        <taxon>Eukaryota</taxon>
        <taxon>Fungi</taxon>
        <taxon>Dikarya</taxon>
        <taxon>Basidiomycota</taxon>
        <taxon>Pucciniomycotina</taxon>
        <taxon>Pucciniomycetes</taxon>
        <taxon>Pucciniales</taxon>
        <taxon>Pucciniaceae</taxon>
        <taxon>Puccinia</taxon>
    </lineage>
</organism>
<dbReference type="InterPro" id="IPR036397">
    <property type="entry name" value="RNaseH_sf"/>
</dbReference>
<dbReference type="InterPro" id="IPR012337">
    <property type="entry name" value="RNaseH-like_sf"/>
</dbReference>
<dbReference type="AlphaFoldDB" id="A0A0L6V0Y1"/>
<dbReference type="EMBL" id="LAVV01007896">
    <property type="protein sequence ID" value="KNZ54411.1"/>
    <property type="molecule type" value="Genomic_DNA"/>
</dbReference>
<proteinExistence type="predicted"/>
<reference evidence="1 2" key="1">
    <citation type="submission" date="2015-08" db="EMBL/GenBank/DDBJ databases">
        <title>Next Generation Sequencing and Analysis of the Genome of Puccinia sorghi L Schw, the Causal Agent of Maize Common Rust.</title>
        <authorList>
            <person name="Rochi L."/>
            <person name="Burguener G."/>
            <person name="Darino M."/>
            <person name="Turjanski A."/>
            <person name="Kreff E."/>
            <person name="Dieguez M.J."/>
            <person name="Sacco F."/>
        </authorList>
    </citation>
    <scope>NUCLEOTIDE SEQUENCE [LARGE SCALE GENOMIC DNA]</scope>
    <source>
        <strain evidence="1 2">RO10H11247</strain>
    </source>
</reference>
<gene>
    <name evidence="1" type="ORF">VP01_2955g3</name>
</gene>
<dbReference type="OrthoDB" id="3344688at2759"/>
<comment type="caution">
    <text evidence="1">The sequence shown here is derived from an EMBL/GenBank/DDBJ whole genome shotgun (WGS) entry which is preliminary data.</text>
</comment>
<dbReference type="Gene3D" id="3.30.420.10">
    <property type="entry name" value="Ribonuclease H-like superfamily/Ribonuclease H"/>
    <property type="match status" value="1"/>
</dbReference>
<evidence type="ECO:0000313" key="1">
    <source>
        <dbReference type="EMBL" id="KNZ54411.1"/>
    </source>
</evidence>
<dbReference type="VEuPathDB" id="FungiDB:VP01_2955g3"/>